<evidence type="ECO:0000313" key="12">
    <source>
        <dbReference type="EMBL" id="SPF33361.1"/>
    </source>
</evidence>
<dbReference type="GO" id="GO:0009228">
    <property type="term" value="P:thiamine biosynthetic process"/>
    <property type="evidence" value="ECO:0007669"/>
    <property type="project" value="UniProtKB-KW"/>
</dbReference>
<keyword evidence="8 11" id="KW-0067">ATP-binding</keyword>
<evidence type="ECO:0000256" key="7">
    <source>
        <dbReference type="ARBA" id="ARBA00022777"/>
    </source>
</evidence>
<evidence type="ECO:0000256" key="8">
    <source>
        <dbReference type="ARBA" id="ARBA00022840"/>
    </source>
</evidence>
<comment type="pathway">
    <text evidence="3 11">Cofactor biosynthesis; thiamine diphosphate biosynthesis; 4-methyl-5-(2-phosphoethyl)-thiazole from 5-(2-hydroxyethyl)-4-methylthiazole: step 1/1.</text>
</comment>
<dbReference type="EMBL" id="OMOF01000026">
    <property type="protein sequence ID" value="SPF33361.1"/>
    <property type="molecule type" value="Genomic_DNA"/>
</dbReference>
<evidence type="ECO:0000256" key="5">
    <source>
        <dbReference type="ARBA" id="ARBA00022723"/>
    </source>
</evidence>
<dbReference type="AlphaFoldDB" id="A0A2U3K110"/>
<evidence type="ECO:0000256" key="4">
    <source>
        <dbReference type="ARBA" id="ARBA00022679"/>
    </source>
</evidence>
<keyword evidence="4 11" id="KW-0808">Transferase</keyword>
<keyword evidence="7 11" id="KW-0418">Kinase</keyword>
<dbReference type="NCBIfam" id="TIGR00694">
    <property type="entry name" value="thiM"/>
    <property type="match status" value="1"/>
</dbReference>
<evidence type="ECO:0000256" key="2">
    <source>
        <dbReference type="ARBA" id="ARBA00001946"/>
    </source>
</evidence>
<dbReference type="GO" id="GO:0000287">
    <property type="term" value="F:magnesium ion binding"/>
    <property type="evidence" value="ECO:0007669"/>
    <property type="project" value="UniProtKB-UniRule"/>
</dbReference>
<comment type="function">
    <text evidence="11">Catalyzes the phosphorylation of the hydroxyl group of 4-methyl-5-beta-hydroxyethylthiazole (THZ).</text>
</comment>
<dbReference type="GO" id="GO:0005524">
    <property type="term" value="F:ATP binding"/>
    <property type="evidence" value="ECO:0007669"/>
    <property type="project" value="UniProtKB-UniRule"/>
</dbReference>
<proteinExistence type="inferred from homology"/>
<dbReference type="SUPFAM" id="SSF53613">
    <property type="entry name" value="Ribokinase-like"/>
    <property type="match status" value="1"/>
</dbReference>
<organism evidence="12 13">
    <name type="scientific">Candidatus Desulfosporosinus infrequens</name>
    <dbReference type="NCBI Taxonomy" id="2043169"/>
    <lineage>
        <taxon>Bacteria</taxon>
        <taxon>Bacillati</taxon>
        <taxon>Bacillota</taxon>
        <taxon>Clostridia</taxon>
        <taxon>Eubacteriales</taxon>
        <taxon>Desulfitobacteriaceae</taxon>
        <taxon>Desulfosporosinus</taxon>
    </lineage>
</organism>
<dbReference type="OrthoDB" id="9778146at2"/>
<feature type="binding site" evidence="11">
    <location>
        <position position="195"/>
    </location>
    <ligand>
        <name>substrate</name>
    </ligand>
</feature>
<dbReference type="PIRSF" id="PIRSF000513">
    <property type="entry name" value="Thz_kinase"/>
    <property type="match status" value="1"/>
</dbReference>
<protein>
    <recommendedName>
        <fullName evidence="11">Hydroxyethylthiazole kinase</fullName>
        <ecNumber evidence="11">2.7.1.50</ecNumber>
    </recommendedName>
    <alternativeName>
        <fullName evidence="11">4-methyl-5-beta-hydroxyethylthiazole kinase</fullName>
        <shortName evidence="11">TH kinase</shortName>
        <shortName evidence="11">Thz kinase</shortName>
    </alternativeName>
</protein>
<keyword evidence="5 11" id="KW-0479">Metal-binding</keyword>
<dbReference type="EC" id="2.7.1.50" evidence="11"/>
<keyword evidence="6 11" id="KW-0547">Nucleotide-binding</keyword>
<dbReference type="GO" id="GO:0009229">
    <property type="term" value="P:thiamine diphosphate biosynthetic process"/>
    <property type="evidence" value="ECO:0007669"/>
    <property type="project" value="UniProtKB-UniRule"/>
</dbReference>
<feature type="binding site" evidence="11">
    <location>
        <position position="122"/>
    </location>
    <ligand>
        <name>ATP</name>
        <dbReference type="ChEBI" id="CHEBI:30616"/>
    </ligand>
</feature>
<accession>A0A2U3K110</accession>
<evidence type="ECO:0000313" key="13">
    <source>
        <dbReference type="Proteomes" id="UP000238916"/>
    </source>
</evidence>
<dbReference type="HAMAP" id="MF_00228">
    <property type="entry name" value="Thz_kinase"/>
    <property type="match status" value="1"/>
</dbReference>
<dbReference type="PRINTS" id="PR01099">
    <property type="entry name" value="HYETHTZKNASE"/>
</dbReference>
<dbReference type="Gene3D" id="3.40.1190.20">
    <property type="match status" value="1"/>
</dbReference>
<keyword evidence="10 11" id="KW-0784">Thiamine biosynthesis</keyword>
<evidence type="ECO:0000256" key="1">
    <source>
        <dbReference type="ARBA" id="ARBA00001771"/>
    </source>
</evidence>
<dbReference type="InterPro" id="IPR000417">
    <property type="entry name" value="Hyethyz_kinase"/>
</dbReference>
<evidence type="ECO:0000256" key="10">
    <source>
        <dbReference type="ARBA" id="ARBA00022977"/>
    </source>
</evidence>
<sequence>MEIRKKIFANLSEVKEKSPLIHHITNYVTVNDCANIVLALGGSPVMADDLGEAAEMVGYASALVLNIGTLNSRTIESMLLAGRRAKELGIPVILDPVGVGATMLRTNTAEKLIRELNPEVIRGNMSEIRVLAGLEGAIKGVDSLADEQGSSMIAKKLASELACVIAITGKTDVVSDGREVCLLDNGHRILADVTGTGCMTTSLVGTYCGATKDYFTAAVAGIISMGLAGESAQASLRHGEGIGTFRVRLLDSIYNLTPETLAEEGKISYE</sequence>
<comment type="cofactor">
    <cofactor evidence="2 11">
        <name>Mg(2+)</name>
        <dbReference type="ChEBI" id="CHEBI:18420"/>
    </cofactor>
</comment>
<keyword evidence="9 11" id="KW-0460">Magnesium</keyword>
<comment type="catalytic activity">
    <reaction evidence="1 11">
        <text>5-(2-hydroxyethyl)-4-methylthiazole + ATP = 4-methyl-5-(2-phosphooxyethyl)-thiazole + ADP + H(+)</text>
        <dbReference type="Rhea" id="RHEA:24212"/>
        <dbReference type="ChEBI" id="CHEBI:15378"/>
        <dbReference type="ChEBI" id="CHEBI:17957"/>
        <dbReference type="ChEBI" id="CHEBI:30616"/>
        <dbReference type="ChEBI" id="CHEBI:58296"/>
        <dbReference type="ChEBI" id="CHEBI:456216"/>
        <dbReference type="EC" id="2.7.1.50"/>
    </reaction>
</comment>
<dbReference type="Pfam" id="PF02110">
    <property type="entry name" value="HK"/>
    <property type="match status" value="1"/>
</dbReference>
<feature type="binding site" evidence="11">
    <location>
        <position position="46"/>
    </location>
    <ligand>
        <name>substrate</name>
    </ligand>
</feature>
<dbReference type="InterPro" id="IPR029056">
    <property type="entry name" value="Ribokinase-like"/>
</dbReference>
<reference evidence="13" key="1">
    <citation type="submission" date="2018-02" db="EMBL/GenBank/DDBJ databases">
        <authorList>
            <person name="Hausmann B."/>
        </authorList>
    </citation>
    <scope>NUCLEOTIDE SEQUENCE [LARGE SCALE GENOMIC DNA]</scope>
    <source>
        <strain evidence="13">Peat soil MAG SbF1</strain>
    </source>
</reference>
<comment type="similarity">
    <text evidence="11">Belongs to the Thz kinase family.</text>
</comment>
<dbReference type="GO" id="GO:0004417">
    <property type="term" value="F:hydroxyethylthiazole kinase activity"/>
    <property type="evidence" value="ECO:0007669"/>
    <property type="project" value="UniProtKB-UniRule"/>
</dbReference>
<dbReference type="CDD" id="cd01170">
    <property type="entry name" value="THZ_kinase"/>
    <property type="match status" value="1"/>
</dbReference>
<dbReference type="Proteomes" id="UP000238916">
    <property type="component" value="Unassembled WGS sequence"/>
</dbReference>
<evidence type="ECO:0000256" key="6">
    <source>
        <dbReference type="ARBA" id="ARBA00022741"/>
    </source>
</evidence>
<dbReference type="UniPathway" id="UPA00060">
    <property type="reaction ID" value="UER00139"/>
</dbReference>
<gene>
    <name evidence="11 12" type="primary">thiM</name>
    <name evidence="12" type="ORF">SBF1_1210011</name>
</gene>
<evidence type="ECO:0000256" key="3">
    <source>
        <dbReference type="ARBA" id="ARBA00004868"/>
    </source>
</evidence>
<name>A0A2U3K110_9FIRM</name>
<dbReference type="NCBIfam" id="NF006830">
    <property type="entry name" value="PRK09355.1"/>
    <property type="match status" value="1"/>
</dbReference>
<evidence type="ECO:0000256" key="9">
    <source>
        <dbReference type="ARBA" id="ARBA00022842"/>
    </source>
</evidence>
<evidence type="ECO:0000256" key="11">
    <source>
        <dbReference type="HAMAP-Rule" id="MF_00228"/>
    </source>
</evidence>
<feature type="binding site" evidence="11">
    <location>
        <position position="168"/>
    </location>
    <ligand>
        <name>ATP</name>
        <dbReference type="ChEBI" id="CHEBI:30616"/>
    </ligand>
</feature>